<reference evidence="1" key="1">
    <citation type="journal article" date="2015" name="Nature">
        <title>Complex archaea that bridge the gap between prokaryotes and eukaryotes.</title>
        <authorList>
            <person name="Spang A."/>
            <person name="Saw J.H."/>
            <person name="Jorgensen S.L."/>
            <person name="Zaremba-Niedzwiedzka K."/>
            <person name="Martijn J."/>
            <person name="Lind A.E."/>
            <person name="van Eijk R."/>
            <person name="Schleper C."/>
            <person name="Guy L."/>
            <person name="Ettema T.J."/>
        </authorList>
    </citation>
    <scope>NUCLEOTIDE SEQUENCE</scope>
</reference>
<sequence length="75" mass="8731">MNEPTPAPREPSVEDAARACPRCGDYSCGCFDEHPARAEPQRTPEPLIGPEEYYYELPEDAEYRQRLERKMQEEK</sequence>
<organism evidence="1">
    <name type="scientific">marine sediment metagenome</name>
    <dbReference type="NCBI Taxonomy" id="412755"/>
    <lineage>
        <taxon>unclassified sequences</taxon>
        <taxon>metagenomes</taxon>
        <taxon>ecological metagenomes</taxon>
    </lineage>
</organism>
<gene>
    <name evidence="1" type="ORF">LCGC14_1709400</name>
</gene>
<protein>
    <submittedName>
        <fullName evidence="1">Uncharacterized protein</fullName>
    </submittedName>
</protein>
<comment type="caution">
    <text evidence="1">The sequence shown here is derived from an EMBL/GenBank/DDBJ whole genome shotgun (WGS) entry which is preliminary data.</text>
</comment>
<dbReference type="AlphaFoldDB" id="A0A0F9HF88"/>
<dbReference type="EMBL" id="LAZR01015224">
    <property type="protein sequence ID" value="KKM14121.1"/>
    <property type="molecule type" value="Genomic_DNA"/>
</dbReference>
<accession>A0A0F9HF88</accession>
<evidence type="ECO:0000313" key="1">
    <source>
        <dbReference type="EMBL" id="KKM14121.1"/>
    </source>
</evidence>
<name>A0A0F9HF88_9ZZZZ</name>
<proteinExistence type="predicted"/>